<dbReference type="EMBL" id="CM039173">
    <property type="protein sequence ID" value="KAH9773682.1"/>
    <property type="molecule type" value="Genomic_DNA"/>
</dbReference>
<organism evidence="1 2">
    <name type="scientific">Citrus sinensis</name>
    <name type="common">Sweet orange</name>
    <name type="synonym">Citrus aurantium var. sinensis</name>
    <dbReference type="NCBI Taxonomy" id="2711"/>
    <lineage>
        <taxon>Eukaryota</taxon>
        <taxon>Viridiplantae</taxon>
        <taxon>Streptophyta</taxon>
        <taxon>Embryophyta</taxon>
        <taxon>Tracheophyta</taxon>
        <taxon>Spermatophyta</taxon>
        <taxon>Magnoliopsida</taxon>
        <taxon>eudicotyledons</taxon>
        <taxon>Gunneridae</taxon>
        <taxon>Pentapetalae</taxon>
        <taxon>rosids</taxon>
        <taxon>malvids</taxon>
        <taxon>Sapindales</taxon>
        <taxon>Rutaceae</taxon>
        <taxon>Aurantioideae</taxon>
        <taxon>Citrus</taxon>
    </lineage>
</organism>
<reference evidence="2" key="1">
    <citation type="journal article" date="2023" name="Hortic. Res.">
        <title>A chromosome-level phased genome enabling allele-level studies in sweet orange: a case study on citrus Huanglongbing tolerance.</title>
        <authorList>
            <person name="Wu B."/>
            <person name="Yu Q."/>
            <person name="Deng Z."/>
            <person name="Duan Y."/>
            <person name="Luo F."/>
            <person name="Gmitter F. Jr."/>
        </authorList>
    </citation>
    <scope>NUCLEOTIDE SEQUENCE [LARGE SCALE GENOMIC DNA]</scope>
    <source>
        <strain evidence="2">cv. Valencia</strain>
    </source>
</reference>
<keyword evidence="2" id="KW-1185">Reference proteome</keyword>
<sequence>MNAAISMRSRKGLTGTVAADAGELKLRAYVIAGPALNASDLSFSVEKPGSFLVDFDVPQKVNVRFQFMNTARILEKQLYMTYTHMTGENRTILDGTLLLDPTNKISANYALDSRNLKLRCSYVHRGMATFEPCYDFGKNSWELAVSKTVFDGDVIRASYDMSRKVLDLGWLWKPSFNRDGKCKVSASFRLGEGLYMPTLTAESSWDFEM</sequence>
<evidence type="ECO:0000313" key="2">
    <source>
        <dbReference type="Proteomes" id="UP000829398"/>
    </source>
</evidence>
<protein>
    <submittedName>
        <fullName evidence="1">Outer envelope pore protein 24A</fullName>
    </submittedName>
</protein>
<proteinExistence type="predicted"/>
<comment type="caution">
    <text evidence="1">The sequence shown here is derived from an EMBL/GenBank/DDBJ whole genome shotgun (WGS) entry which is preliminary data.</text>
</comment>
<name>A0ACB8LJT4_CITSI</name>
<gene>
    <name evidence="1" type="ORF">KPL71_013400</name>
</gene>
<accession>A0ACB8LJT4</accession>
<dbReference type="Proteomes" id="UP000829398">
    <property type="component" value="Chromosome 4"/>
</dbReference>
<evidence type="ECO:0000313" key="1">
    <source>
        <dbReference type="EMBL" id="KAH9773682.1"/>
    </source>
</evidence>